<organism evidence="1 2">
    <name type="scientific">Myroides phaeus</name>
    <dbReference type="NCBI Taxonomy" id="702745"/>
    <lineage>
        <taxon>Bacteria</taxon>
        <taxon>Pseudomonadati</taxon>
        <taxon>Bacteroidota</taxon>
        <taxon>Flavobacteriia</taxon>
        <taxon>Flavobacteriales</taxon>
        <taxon>Flavobacteriaceae</taxon>
        <taxon>Myroides</taxon>
    </lineage>
</organism>
<sequence>MQNILNQIVQEPVLHGKWLNTLSYLENVGARKISACEDSNSVNLIQLKHAAEEHRHAFYLKKQISKAVADGFTTYADEWLLAPSQTRRYLNLLDLHTSRYLRNELQLAGRNLIDIAYLYVTYAIEVRADYLYPVYQEVLTNHKSKVMVKSIIVEEEGHLEEMIEQLEAFSPDWEVHAKKILEIEDRLYNQWINQVATEINRG</sequence>
<dbReference type="Proteomes" id="UP000243588">
    <property type="component" value="Unassembled WGS sequence"/>
</dbReference>
<proteinExistence type="predicted"/>
<evidence type="ECO:0000313" key="2">
    <source>
        <dbReference type="Proteomes" id="UP000243588"/>
    </source>
</evidence>
<keyword evidence="2" id="KW-1185">Reference proteome</keyword>
<dbReference type="STRING" id="702745.SAMN05421818_10694"/>
<accession>A0A1G8DBD9</accession>
<reference evidence="2" key="1">
    <citation type="submission" date="2016-10" db="EMBL/GenBank/DDBJ databases">
        <authorList>
            <person name="Varghese N."/>
            <person name="Submissions S."/>
        </authorList>
    </citation>
    <scope>NUCLEOTIDE SEQUENCE [LARGE SCALE GENOMIC DNA]</scope>
    <source>
        <strain evidence="2">DSM 23313</strain>
    </source>
</reference>
<gene>
    <name evidence="1" type="ORF">SAMN05421818_10694</name>
</gene>
<dbReference type="EMBL" id="FNDQ01000006">
    <property type="protein sequence ID" value="SDH54995.1"/>
    <property type="molecule type" value="Genomic_DNA"/>
</dbReference>
<evidence type="ECO:0008006" key="3">
    <source>
        <dbReference type="Google" id="ProtNLM"/>
    </source>
</evidence>
<dbReference type="InterPro" id="IPR009078">
    <property type="entry name" value="Ferritin-like_SF"/>
</dbReference>
<evidence type="ECO:0000313" key="1">
    <source>
        <dbReference type="EMBL" id="SDH54995.1"/>
    </source>
</evidence>
<protein>
    <recommendedName>
        <fullName evidence="3">Ferritin-like domain-containing protein</fullName>
    </recommendedName>
</protein>
<dbReference type="SUPFAM" id="SSF47240">
    <property type="entry name" value="Ferritin-like"/>
    <property type="match status" value="1"/>
</dbReference>
<dbReference type="RefSeq" id="WP_090407028.1">
    <property type="nucleotide sequence ID" value="NZ_FNDQ01000006.1"/>
</dbReference>
<name>A0A1G8DBD9_9FLAO</name>
<dbReference type="AlphaFoldDB" id="A0A1G8DBD9"/>